<evidence type="ECO:0000313" key="2">
    <source>
        <dbReference type="EMBL" id="PWN22071.1"/>
    </source>
</evidence>
<dbReference type="EMBL" id="KZ819324">
    <property type="protein sequence ID" value="PWN22071.1"/>
    <property type="molecule type" value="Genomic_DNA"/>
</dbReference>
<feature type="compositionally biased region" description="Polar residues" evidence="1">
    <location>
        <begin position="365"/>
        <end position="376"/>
    </location>
</feature>
<dbReference type="GeneID" id="37015934"/>
<proteinExistence type="predicted"/>
<reference evidence="2 3" key="1">
    <citation type="journal article" date="2018" name="Mol. Biol. Evol.">
        <title>Broad Genomic Sampling Reveals a Smut Pathogenic Ancestry of the Fungal Clade Ustilaginomycotina.</title>
        <authorList>
            <person name="Kijpornyongpan T."/>
            <person name="Mondo S.J."/>
            <person name="Barry K."/>
            <person name="Sandor L."/>
            <person name="Lee J."/>
            <person name="Lipzen A."/>
            <person name="Pangilinan J."/>
            <person name="LaButti K."/>
            <person name="Hainaut M."/>
            <person name="Henrissat B."/>
            <person name="Grigoriev I.V."/>
            <person name="Spatafora J.W."/>
            <person name="Aime M.C."/>
        </authorList>
    </citation>
    <scope>NUCLEOTIDE SEQUENCE [LARGE SCALE GENOMIC DNA]</scope>
    <source>
        <strain evidence="2 3">MCA 4718</strain>
    </source>
</reference>
<accession>A0A316UC86</accession>
<dbReference type="AlphaFoldDB" id="A0A316UC86"/>
<dbReference type="OrthoDB" id="10683941at2759"/>
<feature type="region of interest" description="Disordered" evidence="1">
    <location>
        <begin position="344"/>
        <end position="380"/>
    </location>
</feature>
<evidence type="ECO:0008006" key="4">
    <source>
        <dbReference type="Google" id="ProtNLM"/>
    </source>
</evidence>
<dbReference type="Proteomes" id="UP000245942">
    <property type="component" value="Unassembled WGS sequence"/>
</dbReference>
<organism evidence="2 3">
    <name type="scientific">Pseudomicrostroma glucosiphilum</name>
    <dbReference type="NCBI Taxonomy" id="1684307"/>
    <lineage>
        <taxon>Eukaryota</taxon>
        <taxon>Fungi</taxon>
        <taxon>Dikarya</taxon>
        <taxon>Basidiomycota</taxon>
        <taxon>Ustilaginomycotina</taxon>
        <taxon>Exobasidiomycetes</taxon>
        <taxon>Microstromatales</taxon>
        <taxon>Microstromatales incertae sedis</taxon>
        <taxon>Pseudomicrostroma</taxon>
    </lineage>
</organism>
<evidence type="ECO:0000256" key="1">
    <source>
        <dbReference type="SAM" id="MobiDB-lite"/>
    </source>
</evidence>
<name>A0A316UC86_9BASI</name>
<keyword evidence="3" id="KW-1185">Reference proteome</keyword>
<feature type="compositionally biased region" description="Basic and acidic residues" evidence="1">
    <location>
        <begin position="306"/>
        <end position="318"/>
    </location>
</feature>
<feature type="compositionally biased region" description="Low complexity" evidence="1">
    <location>
        <begin position="246"/>
        <end position="259"/>
    </location>
</feature>
<feature type="region of interest" description="Disordered" evidence="1">
    <location>
        <begin position="200"/>
        <end position="321"/>
    </location>
</feature>
<evidence type="ECO:0000313" key="3">
    <source>
        <dbReference type="Proteomes" id="UP000245942"/>
    </source>
</evidence>
<sequence>MALILRGTQLQPFADEHAATLFTDSLFAQYRADIACPSCNVKNGLHFDQNCVGDGKARRRYKHKCRTTRGDPQSFTMGCGNMLLNCIIPLFERCIERARDSASPTAAVTKATAERYISLSLLACQRFKLEGARFDYQAFEERLQALVVHDTQLKAAVDAGLLLNDARRRVASTQPPEIRAVLTTESSQVQKPDAVASCRRRREEPPGRATVTVRDRKRSRADRVTAPANHAAVHRGEAASPAPETVVPAPSASEVAVVATRSTRKPRTGVPTAGPTSRPKTCEPHIPLASAHNSCKGRPRVTKSRTSREQSVHPDESRSSALTSTLLTLLTAVGANSSSPGITATISISDPPLPPLLSTRPPPKTQRSQLQATGDENNPFAHHLPQQLHFHISLGAGTLTSPSPVVCPLSQKIQTKNAVSSRRSIVRTLPRSNSSMLAAPLEPKNSATFRIMYLNVQGLTLEKWDALFHAFQASQHSAHQSSLLLIAESHGPNREVREALAAEPFGWIKAMSAPSSSDEPMDRPRQSTVGQSTRRGGLLIVARPDLLVTMHRITPYCCTLSVLPAGTFCALLIHAVYLPPSMGHFEDWSLFKTFLAPSDRQSPDILLGDVNVRFPTGNMELDKAVGPKARLQVVEDCISKLGLRRMIASKESMEDGQISSRVDHAFVKQCSTFEASLQFKQAMIKTDHPLMKVTLKIVPGNEKES</sequence>
<feature type="compositionally biased region" description="Basic residues" evidence="1">
    <location>
        <begin position="295"/>
        <end position="305"/>
    </location>
</feature>
<gene>
    <name evidence="2" type="ORF">BCV69DRAFT_298264</name>
</gene>
<feature type="region of interest" description="Disordered" evidence="1">
    <location>
        <begin position="513"/>
        <end position="532"/>
    </location>
</feature>
<dbReference type="InterPro" id="IPR036691">
    <property type="entry name" value="Endo/exonu/phosph_ase_sf"/>
</dbReference>
<feature type="compositionally biased region" description="Pro residues" evidence="1">
    <location>
        <begin position="351"/>
        <end position="364"/>
    </location>
</feature>
<dbReference type="SUPFAM" id="SSF56219">
    <property type="entry name" value="DNase I-like"/>
    <property type="match status" value="1"/>
</dbReference>
<dbReference type="RefSeq" id="XP_025349231.1">
    <property type="nucleotide sequence ID" value="XM_025494200.1"/>
</dbReference>
<dbReference type="Gene3D" id="3.60.10.10">
    <property type="entry name" value="Endonuclease/exonuclease/phosphatase"/>
    <property type="match status" value="1"/>
</dbReference>
<protein>
    <recommendedName>
        <fullName evidence="4">Endonuclease/exonuclease/phosphatase domain-containing protein</fullName>
    </recommendedName>
</protein>